<comment type="subcellular location">
    <subcellularLocation>
        <location evidence="1">Cell membrane</location>
        <topology evidence="1">Multi-pass membrane protein</topology>
    </subcellularLocation>
</comment>
<evidence type="ECO:0000256" key="1">
    <source>
        <dbReference type="ARBA" id="ARBA00004651"/>
    </source>
</evidence>
<gene>
    <name evidence="9" type="ORF">PbJCM13498_30130</name>
</gene>
<dbReference type="Proteomes" id="UP000391834">
    <property type="component" value="Unassembled WGS sequence"/>
</dbReference>
<keyword evidence="3 6" id="KW-0812">Transmembrane</keyword>
<feature type="transmembrane region" description="Helical" evidence="6">
    <location>
        <begin position="391"/>
        <end position="416"/>
    </location>
</feature>
<feature type="transmembrane region" description="Helical" evidence="6">
    <location>
        <begin position="295"/>
        <end position="316"/>
    </location>
</feature>
<dbReference type="AlphaFoldDB" id="A0A5M4B1V2"/>
<dbReference type="Pfam" id="PF02687">
    <property type="entry name" value="FtsX"/>
    <property type="match status" value="1"/>
</dbReference>
<dbReference type="PANTHER" id="PTHR30572:SF18">
    <property type="entry name" value="ABC-TYPE MACROLIDE FAMILY EXPORT SYSTEM PERMEASE COMPONENT 2"/>
    <property type="match status" value="1"/>
</dbReference>
<dbReference type="EMBL" id="BLAX01000001">
    <property type="protein sequence ID" value="GET34150.1"/>
    <property type="molecule type" value="Genomic_DNA"/>
</dbReference>
<feature type="transmembrane region" description="Helical" evidence="6">
    <location>
        <begin position="756"/>
        <end position="777"/>
    </location>
</feature>
<evidence type="ECO:0000256" key="2">
    <source>
        <dbReference type="ARBA" id="ARBA00022475"/>
    </source>
</evidence>
<dbReference type="Pfam" id="PF12704">
    <property type="entry name" value="MacB_PCD"/>
    <property type="match status" value="1"/>
</dbReference>
<feature type="transmembrane region" description="Helical" evidence="6">
    <location>
        <begin position="21"/>
        <end position="43"/>
    </location>
</feature>
<dbReference type="PANTHER" id="PTHR30572">
    <property type="entry name" value="MEMBRANE COMPONENT OF TRANSPORTER-RELATED"/>
    <property type="match status" value="1"/>
</dbReference>
<accession>A0A5M4B1V2</accession>
<dbReference type="InterPro" id="IPR003838">
    <property type="entry name" value="ABC3_permease_C"/>
</dbReference>
<evidence type="ECO:0000256" key="6">
    <source>
        <dbReference type="SAM" id="Phobius"/>
    </source>
</evidence>
<dbReference type="OrthoDB" id="1109882at2"/>
<evidence type="ECO:0000313" key="9">
    <source>
        <dbReference type="EMBL" id="GET34150.1"/>
    </source>
</evidence>
<feature type="transmembrane region" description="Helical" evidence="6">
    <location>
        <begin position="352"/>
        <end position="371"/>
    </location>
</feature>
<feature type="domain" description="ABC3 transporter permease C-terminal" evidence="7">
    <location>
        <begin position="676"/>
        <end position="789"/>
    </location>
</feature>
<keyword evidence="5 6" id="KW-0472">Membrane</keyword>
<name>A0A5M4B1V2_9BACT</name>
<feature type="transmembrane region" description="Helical" evidence="6">
    <location>
        <begin position="673"/>
        <end position="697"/>
    </location>
</feature>
<keyword evidence="10" id="KW-1185">Reference proteome</keyword>
<dbReference type="InterPro" id="IPR050250">
    <property type="entry name" value="Macrolide_Exporter_MacB"/>
</dbReference>
<feature type="transmembrane region" description="Helical" evidence="6">
    <location>
        <begin position="437"/>
        <end position="460"/>
    </location>
</feature>
<evidence type="ECO:0000259" key="8">
    <source>
        <dbReference type="Pfam" id="PF12704"/>
    </source>
</evidence>
<keyword evidence="2" id="KW-1003">Cell membrane</keyword>
<dbReference type="GO" id="GO:0022857">
    <property type="term" value="F:transmembrane transporter activity"/>
    <property type="evidence" value="ECO:0007669"/>
    <property type="project" value="TreeGrafter"/>
</dbReference>
<feature type="transmembrane region" description="Helical" evidence="6">
    <location>
        <begin position="725"/>
        <end position="744"/>
    </location>
</feature>
<evidence type="ECO:0000256" key="5">
    <source>
        <dbReference type="ARBA" id="ARBA00023136"/>
    </source>
</evidence>
<organism evidence="9 10">
    <name type="scientific">Prolixibacter bellariivorans</name>
    <dbReference type="NCBI Taxonomy" id="314319"/>
    <lineage>
        <taxon>Bacteria</taxon>
        <taxon>Pseudomonadati</taxon>
        <taxon>Bacteroidota</taxon>
        <taxon>Bacteroidia</taxon>
        <taxon>Marinilabiliales</taxon>
        <taxon>Prolixibacteraceae</taxon>
        <taxon>Prolixibacter</taxon>
    </lineage>
</organism>
<evidence type="ECO:0000256" key="4">
    <source>
        <dbReference type="ARBA" id="ARBA00022989"/>
    </source>
</evidence>
<evidence type="ECO:0000313" key="10">
    <source>
        <dbReference type="Proteomes" id="UP000391834"/>
    </source>
</evidence>
<reference evidence="9 10" key="1">
    <citation type="submission" date="2019-10" db="EMBL/GenBank/DDBJ databases">
        <title>Prolixibacter strains distinguished by the presence of nitrate reductase genes were adept at nitrate-dependent anaerobic corrosion of metallic iron and carbon steel.</title>
        <authorList>
            <person name="Iino T."/>
            <person name="Shono N."/>
            <person name="Ito K."/>
            <person name="Nakamura R."/>
            <person name="Sueoka K."/>
            <person name="Harayama S."/>
            <person name="Ohkuma M."/>
        </authorList>
    </citation>
    <scope>NUCLEOTIDE SEQUENCE [LARGE SCALE GENOMIC DNA]</scope>
    <source>
        <strain evidence="9 10">JCM 13498</strain>
    </source>
</reference>
<evidence type="ECO:0000256" key="3">
    <source>
        <dbReference type="ARBA" id="ARBA00022692"/>
    </source>
</evidence>
<dbReference type="GO" id="GO:0005886">
    <property type="term" value="C:plasma membrane"/>
    <property type="evidence" value="ECO:0007669"/>
    <property type="project" value="UniProtKB-SubCell"/>
</dbReference>
<protein>
    <submittedName>
        <fullName evidence="9">ABC transporter permease</fullName>
    </submittedName>
</protein>
<dbReference type="InterPro" id="IPR025857">
    <property type="entry name" value="MacB_PCD"/>
</dbReference>
<keyword evidence="4 6" id="KW-1133">Transmembrane helix</keyword>
<feature type="domain" description="MacB-like periplasmic core" evidence="8">
    <location>
        <begin position="21"/>
        <end position="255"/>
    </location>
</feature>
<proteinExistence type="predicted"/>
<comment type="caution">
    <text evidence="9">The sequence shown here is derived from an EMBL/GenBank/DDBJ whole genome shotgun (WGS) entry which is preliminary data.</text>
</comment>
<evidence type="ECO:0000259" key="7">
    <source>
        <dbReference type="Pfam" id="PF02687"/>
    </source>
</evidence>
<dbReference type="RefSeq" id="WP_027585771.1">
    <property type="nucleotide sequence ID" value="NZ_BLAX01000001.1"/>
</dbReference>
<sequence>MNIRNNLLVSFRHLKADKTNSIINIAGLTLGLAIVTVVLVFVLNELGYNQFVPERNRIYRLLNYNAADNNTWANTPFIAGETIADQFPEVEQFVHQYNIYDIEIKKNSEFIAEPNMICTESNFFSMFGIHVLHGSLSDFDQAQKEVLLSKSLAKKYFGKQNPVGKIMTLRSHGKEFPMEVAAVYADIPENSTIKASLITNVDFGMQHLRNSLISMGDNSDNKHFRESWEDGQFFTNYFLLKKGASVSAIEKKMKKLSVEHSTDNNKLSFSLQPLTKIYFGSQKIVDNNSGDLGNFPMLLILIFVGILILIIAYINYLNLAFAQAFAQTKSWAVRKVCGASGKNLLSQMVLESVLLSVLALPFAMELAHISLPWLSQFLGKSYPLAFSQKFLIITGILLLITVATGALAGMLVSLRLSTFKLVETLKGKNVSGTPKVGWRKGMVIFQITVFIVLFAVMLLVQKQVHYAFHKDLGFKKAGLLRVDLGDHNYQLFKQEIKDNPNILDVSGALWLPPTTNAMYVSLPRVDNPSEKVKVRGLMADYHFAQTMGMHVLLGSDFDETRNSSGVLINQSAIKALGLKDIIGEKTAFGTVVGVVNDFNMYSLHQSITPMIIVLNPAMCREVAIRISTNNIPGTIGFLKKEWKASGGTTAFNFRFTDDALQDIYESDIRFSKIIGLMAVIAIFIASLGLFGLSLFLSRQRIKEIGIRKVNGAKVSEVMTLLNMDFIKWVGIAFVIATPMAWFAMNKWLENFAYKTSLSWWIFALAGILALGIALLTVSWQSWRAATRNPVEALRYE</sequence>